<feature type="domain" description="Macro" evidence="1">
    <location>
        <begin position="1"/>
        <end position="175"/>
    </location>
</feature>
<dbReference type="PANTHER" id="PTHR11106:SF27">
    <property type="entry name" value="MACRO DOMAIN-CONTAINING PROTEIN"/>
    <property type="match status" value="1"/>
</dbReference>
<dbReference type="Gene3D" id="3.40.220.10">
    <property type="entry name" value="Leucine Aminopeptidase, subunit E, domain 1"/>
    <property type="match status" value="1"/>
</dbReference>
<dbReference type="PROSITE" id="PS51154">
    <property type="entry name" value="MACRO"/>
    <property type="match status" value="1"/>
</dbReference>
<dbReference type="SUPFAM" id="SSF52949">
    <property type="entry name" value="Macro domain-like"/>
    <property type="match status" value="1"/>
</dbReference>
<dbReference type="SMART" id="SM00506">
    <property type="entry name" value="A1pp"/>
    <property type="match status" value="1"/>
</dbReference>
<dbReference type="AlphaFoldDB" id="A0A5C5Z4U9"/>
<evidence type="ECO:0000313" key="3">
    <source>
        <dbReference type="Proteomes" id="UP000315010"/>
    </source>
</evidence>
<reference evidence="2 3" key="1">
    <citation type="submission" date="2019-02" db="EMBL/GenBank/DDBJ databases">
        <title>Deep-cultivation of Planctomycetes and their phenomic and genomic characterization uncovers novel biology.</title>
        <authorList>
            <person name="Wiegand S."/>
            <person name="Jogler M."/>
            <person name="Boedeker C."/>
            <person name="Pinto D."/>
            <person name="Vollmers J."/>
            <person name="Rivas-Marin E."/>
            <person name="Kohn T."/>
            <person name="Peeters S.H."/>
            <person name="Heuer A."/>
            <person name="Rast P."/>
            <person name="Oberbeckmann S."/>
            <person name="Bunk B."/>
            <person name="Jeske O."/>
            <person name="Meyerdierks A."/>
            <person name="Storesund J.E."/>
            <person name="Kallscheuer N."/>
            <person name="Luecker S."/>
            <person name="Lage O.M."/>
            <person name="Pohl T."/>
            <person name="Merkel B.J."/>
            <person name="Hornburger P."/>
            <person name="Mueller R.-W."/>
            <person name="Bruemmer F."/>
            <person name="Labrenz M."/>
            <person name="Spormann A.M."/>
            <person name="Op Den Camp H."/>
            <person name="Overmann J."/>
            <person name="Amann R."/>
            <person name="Jetten M.S.M."/>
            <person name="Mascher T."/>
            <person name="Medema M.H."/>
            <person name="Devos D.P."/>
            <person name="Kaster A.-K."/>
            <person name="Ovreas L."/>
            <person name="Rohde M."/>
            <person name="Galperin M.Y."/>
            <person name="Jogler C."/>
        </authorList>
    </citation>
    <scope>NUCLEOTIDE SEQUENCE [LARGE SCALE GENOMIC DNA]</scope>
    <source>
        <strain evidence="2 3">CA13</strain>
    </source>
</reference>
<dbReference type="GO" id="GO:0019213">
    <property type="term" value="F:deacetylase activity"/>
    <property type="evidence" value="ECO:0007669"/>
    <property type="project" value="TreeGrafter"/>
</dbReference>
<dbReference type="OrthoDB" id="6194521at2"/>
<dbReference type="EC" id="3.5.1.-" evidence="2"/>
<accession>A0A5C5Z4U9</accession>
<dbReference type="CDD" id="cd02908">
    <property type="entry name" value="Macro_OAADPr_deacetylase"/>
    <property type="match status" value="1"/>
</dbReference>
<evidence type="ECO:0000259" key="1">
    <source>
        <dbReference type="PROSITE" id="PS51154"/>
    </source>
</evidence>
<dbReference type="Pfam" id="PF01661">
    <property type="entry name" value="Macro"/>
    <property type="match status" value="1"/>
</dbReference>
<dbReference type="Proteomes" id="UP000315010">
    <property type="component" value="Unassembled WGS sequence"/>
</dbReference>
<comment type="caution">
    <text evidence="2">The sequence shown here is derived from an EMBL/GenBank/DDBJ whole genome shotgun (WGS) entry which is preliminary data.</text>
</comment>
<name>A0A5C5Z4U9_9BACT</name>
<dbReference type="InterPro" id="IPR002589">
    <property type="entry name" value="Macro_dom"/>
</dbReference>
<keyword evidence="3" id="KW-1185">Reference proteome</keyword>
<keyword evidence="2" id="KW-0378">Hydrolase</keyword>
<dbReference type="EMBL" id="SJPJ01000001">
    <property type="protein sequence ID" value="TWT82235.1"/>
    <property type="molecule type" value="Genomic_DNA"/>
</dbReference>
<dbReference type="InterPro" id="IPR043472">
    <property type="entry name" value="Macro_dom-like"/>
</dbReference>
<dbReference type="NCBIfam" id="NF001664">
    <property type="entry name" value="PRK00431.1-6"/>
    <property type="match status" value="1"/>
</dbReference>
<dbReference type="PANTHER" id="PTHR11106">
    <property type="entry name" value="GANGLIOSIDE INDUCED DIFFERENTIATION ASSOCIATED PROTEIN 2-RELATED"/>
    <property type="match status" value="1"/>
</dbReference>
<dbReference type="RefSeq" id="WP_146398616.1">
    <property type="nucleotide sequence ID" value="NZ_SJPJ01000001.1"/>
</dbReference>
<proteinExistence type="predicted"/>
<gene>
    <name evidence="2" type="primary">ymdB_3</name>
    <name evidence="2" type="ORF">CA13_36970</name>
</gene>
<organism evidence="2 3">
    <name type="scientific">Novipirellula herctigrandis</name>
    <dbReference type="NCBI Taxonomy" id="2527986"/>
    <lineage>
        <taxon>Bacteria</taxon>
        <taxon>Pseudomonadati</taxon>
        <taxon>Planctomycetota</taxon>
        <taxon>Planctomycetia</taxon>
        <taxon>Pirellulales</taxon>
        <taxon>Pirellulaceae</taxon>
        <taxon>Novipirellula</taxon>
    </lineage>
</organism>
<protein>
    <submittedName>
        <fullName evidence="2">O-acetyl-ADP-ribose deacetylase</fullName>
        <ecNumber evidence="2">3.5.1.-</ecNumber>
    </submittedName>
</protein>
<dbReference type="GO" id="GO:0016787">
    <property type="term" value="F:hydrolase activity"/>
    <property type="evidence" value="ECO:0007669"/>
    <property type="project" value="UniProtKB-KW"/>
</dbReference>
<sequence>MASIEVIQGDITTLSLDAIVNAANKCMLGGGGVDGAIHRAAGPQLLEACRAVPIVRGDVRCPTGECRITPGFNLPARYVIHTVGPVWDGGGYGEREQLASCYRNALSIAASHKLKTIAFPAISCGVYGFPIDEASRISITTIRHFFETSPSTVQTVTLVAFNDELFRQWKETLAM</sequence>
<evidence type="ECO:0000313" key="2">
    <source>
        <dbReference type="EMBL" id="TWT82235.1"/>
    </source>
</evidence>